<keyword evidence="11 18" id="KW-0067">ATP-binding</keyword>
<dbReference type="Gene3D" id="2.60.40.10">
    <property type="entry name" value="Immunoglobulins"/>
    <property type="match status" value="2"/>
</dbReference>
<evidence type="ECO:0000256" key="22">
    <source>
        <dbReference type="SAM" id="SignalP"/>
    </source>
</evidence>
<evidence type="ECO:0000256" key="16">
    <source>
        <dbReference type="ARBA" id="ARBA00023180"/>
    </source>
</evidence>
<evidence type="ECO:0000256" key="2">
    <source>
        <dbReference type="ARBA" id="ARBA00011902"/>
    </source>
</evidence>
<dbReference type="Pfam" id="PF25599">
    <property type="entry name" value="Ephrin_CRD"/>
    <property type="match status" value="1"/>
</dbReference>
<feature type="transmembrane region" description="Helical" evidence="21">
    <location>
        <begin position="565"/>
        <end position="587"/>
    </location>
</feature>
<evidence type="ECO:0000313" key="31">
    <source>
        <dbReference type="Proteomes" id="UP000663829"/>
    </source>
</evidence>
<dbReference type="SUPFAM" id="SSF57184">
    <property type="entry name" value="Growth factor receptor domain"/>
    <property type="match status" value="1"/>
</dbReference>
<dbReference type="SMART" id="SM01411">
    <property type="entry name" value="Ephrin_rec_like"/>
    <property type="match status" value="1"/>
</dbReference>
<evidence type="ECO:0000256" key="8">
    <source>
        <dbReference type="ARBA" id="ARBA00022737"/>
    </source>
</evidence>
<feature type="domain" description="Eph LBD" evidence="26">
    <location>
        <begin position="24"/>
        <end position="241"/>
    </location>
</feature>
<dbReference type="Pfam" id="PF07714">
    <property type="entry name" value="PK_Tyr_Ser-Thr"/>
    <property type="match status" value="1"/>
</dbReference>
<dbReference type="OrthoDB" id="4062651at2759"/>
<gene>
    <name evidence="27" type="ORF">GPM918_LOCUS133</name>
    <name evidence="28" type="ORF">OVA965_LOCUS5497</name>
    <name evidence="29" type="ORF">SRO942_LOCUS134</name>
    <name evidence="30" type="ORF">TMI583_LOCUS5492</name>
</gene>
<comment type="subcellular location">
    <subcellularLocation>
        <location evidence="1">Cell membrane</location>
        <topology evidence="1">Single-pass type I membrane protein</topology>
    </subcellularLocation>
</comment>
<dbReference type="InterPro" id="IPR001245">
    <property type="entry name" value="Ser-Thr/Tyr_kinase_cat_dom"/>
</dbReference>
<dbReference type="GO" id="GO:0030425">
    <property type="term" value="C:dendrite"/>
    <property type="evidence" value="ECO:0007669"/>
    <property type="project" value="TreeGrafter"/>
</dbReference>
<dbReference type="SMART" id="SM00219">
    <property type="entry name" value="TyrKc"/>
    <property type="match status" value="1"/>
</dbReference>
<evidence type="ECO:0000256" key="4">
    <source>
        <dbReference type="ARBA" id="ARBA00022553"/>
    </source>
</evidence>
<dbReference type="FunFam" id="1.10.510.10:FF:000268">
    <property type="entry name" value="Receptor protein-tyrosine kinase"/>
    <property type="match status" value="1"/>
</dbReference>
<dbReference type="InterPro" id="IPR008266">
    <property type="entry name" value="Tyr_kinase_AS"/>
</dbReference>
<keyword evidence="10" id="KW-0418">Kinase</keyword>
<feature type="chain" id="PRO_5035596761" description="receptor protein-tyrosine kinase" evidence="22">
    <location>
        <begin position="22"/>
        <end position="1015"/>
    </location>
</feature>
<dbReference type="Pfam" id="PF07647">
    <property type="entry name" value="SAM_2"/>
    <property type="match status" value="1"/>
</dbReference>
<dbReference type="InterPro" id="IPR011009">
    <property type="entry name" value="Kinase-like_dom_sf"/>
</dbReference>
<dbReference type="Gene3D" id="2.10.50.10">
    <property type="entry name" value="Tumor Necrosis Factor Receptor, subunit A, domain 2"/>
    <property type="match status" value="1"/>
</dbReference>
<keyword evidence="4" id="KW-0597">Phosphoprotein</keyword>
<dbReference type="SMART" id="SM00454">
    <property type="entry name" value="SAM"/>
    <property type="match status" value="1"/>
</dbReference>
<keyword evidence="15" id="KW-0675">Receptor</keyword>
<feature type="active site" description="Proton acceptor" evidence="17">
    <location>
        <position position="778"/>
    </location>
</feature>
<dbReference type="PROSITE" id="PS00109">
    <property type="entry name" value="PROTEIN_KINASE_TYR"/>
    <property type="match status" value="1"/>
</dbReference>
<dbReference type="SUPFAM" id="SSF49785">
    <property type="entry name" value="Galactose-binding domain-like"/>
    <property type="match status" value="1"/>
</dbReference>
<dbReference type="FunFam" id="3.30.200.20:FF:000143">
    <property type="entry name" value="Ephrin type-B receptor 6"/>
    <property type="match status" value="1"/>
</dbReference>
<feature type="domain" description="Protein kinase" evidence="23">
    <location>
        <begin position="651"/>
        <end position="911"/>
    </location>
</feature>
<dbReference type="InterPro" id="IPR011641">
    <property type="entry name" value="Tyr-kin_ephrin_A/B_rcpt-like"/>
</dbReference>
<evidence type="ECO:0000256" key="19">
    <source>
        <dbReference type="PIRSR" id="PIRSR000666-3"/>
    </source>
</evidence>
<dbReference type="PROSITE" id="PS50011">
    <property type="entry name" value="PROTEIN_KINASE_DOM"/>
    <property type="match status" value="1"/>
</dbReference>
<dbReference type="InterPro" id="IPR050449">
    <property type="entry name" value="Ephrin_rcpt_TKs"/>
</dbReference>
<dbReference type="InterPro" id="IPR036116">
    <property type="entry name" value="FN3_sf"/>
</dbReference>
<dbReference type="InterPro" id="IPR001660">
    <property type="entry name" value="SAM"/>
</dbReference>
<feature type="domain" description="SAM" evidence="24">
    <location>
        <begin position="937"/>
        <end position="1001"/>
    </location>
</feature>
<dbReference type="Gene3D" id="2.60.120.260">
    <property type="entry name" value="Galactose-binding domain-like"/>
    <property type="match status" value="1"/>
</dbReference>
<dbReference type="Gene3D" id="1.10.510.10">
    <property type="entry name" value="Transferase(Phosphotransferase) domain 1"/>
    <property type="match status" value="1"/>
</dbReference>
<dbReference type="PROSITE" id="PS00107">
    <property type="entry name" value="PROTEIN_KINASE_ATP"/>
    <property type="match status" value="1"/>
</dbReference>
<dbReference type="GO" id="GO:0005005">
    <property type="term" value="F:transmembrane-ephrin receptor activity"/>
    <property type="evidence" value="ECO:0007669"/>
    <property type="project" value="TreeGrafter"/>
</dbReference>
<dbReference type="GO" id="GO:0007411">
    <property type="term" value="P:axon guidance"/>
    <property type="evidence" value="ECO:0007669"/>
    <property type="project" value="TreeGrafter"/>
</dbReference>
<dbReference type="InterPro" id="IPR017441">
    <property type="entry name" value="Protein_kinase_ATP_BS"/>
</dbReference>
<keyword evidence="7 22" id="KW-0732">Signal</keyword>
<evidence type="ECO:0000256" key="17">
    <source>
        <dbReference type="PIRSR" id="PIRSR000666-1"/>
    </source>
</evidence>
<dbReference type="InterPro" id="IPR001090">
    <property type="entry name" value="Ephrin_rcpt_lig-bd_dom"/>
</dbReference>
<evidence type="ECO:0000256" key="13">
    <source>
        <dbReference type="ARBA" id="ARBA00023136"/>
    </source>
</evidence>
<dbReference type="Proteomes" id="UP000681722">
    <property type="component" value="Unassembled WGS sequence"/>
</dbReference>
<evidence type="ECO:0000313" key="29">
    <source>
        <dbReference type="EMBL" id="CAF3516805.1"/>
    </source>
</evidence>
<dbReference type="EMBL" id="CAJNOQ010000010">
    <property type="protein sequence ID" value="CAF0738708.1"/>
    <property type="molecule type" value="Genomic_DNA"/>
</dbReference>
<dbReference type="CDD" id="cd00063">
    <property type="entry name" value="FN3"/>
    <property type="match status" value="1"/>
</dbReference>
<dbReference type="PRINTS" id="PR00109">
    <property type="entry name" value="TYRKINASE"/>
</dbReference>
<evidence type="ECO:0000256" key="15">
    <source>
        <dbReference type="ARBA" id="ARBA00023170"/>
    </source>
</evidence>
<dbReference type="SUPFAM" id="SSF49265">
    <property type="entry name" value="Fibronectin type III"/>
    <property type="match status" value="1"/>
</dbReference>
<evidence type="ECO:0000313" key="30">
    <source>
        <dbReference type="EMBL" id="CAF3602103.1"/>
    </source>
</evidence>
<dbReference type="InterPro" id="IPR013761">
    <property type="entry name" value="SAM/pointed_sf"/>
</dbReference>
<dbReference type="Pfam" id="PF00041">
    <property type="entry name" value="fn3"/>
    <property type="match status" value="2"/>
</dbReference>
<evidence type="ECO:0000313" key="27">
    <source>
        <dbReference type="EMBL" id="CAF0738708.1"/>
    </source>
</evidence>
<evidence type="ECO:0000256" key="14">
    <source>
        <dbReference type="ARBA" id="ARBA00023137"/>
    </source>
</evidence>
<feature type="disulfide bond" evidence="19">
    <location>
        <begin position="131"/>
        <end position="143"/>
    </location>
</feature>
<dbReference type="InterPro" id="IPR000719">
    <property type="entry name" value="Prot_kinase_dom"/>
</dbReference>
<dbReference type="Gene3D" id="2.60.40.1770">
    <property type="entry name" value="ephrin a2 ectodomain"/>
    <property type="match status" value="1"/>
</dbReference>
<keyword evidence="3" id="KW-1003">Cell membrane</keyword>
<dbReference type="InterPro" id="IPR009030">
    <property type="entry name" value="Growth_fac_rcpt_cys_sf"/>
</dbReference>
<evidence type="ECO:0000259" key="23">
    <source>
        <dbReference type="PROSITE" id="PS50011"/>
    </source>
</evidence>
<dbReference type="Proteomes" id="UP000682733">
    <property type="component" value="Unassembled WGS sequence"/>
</dbReference>
<feature type="disulfide bond" evidence="19">
    <location>
        <begin position="95"/>
        <end position="223"/>
    </location>
</feature>
<evidence type="ECO:0000256" key="1">
    <source>
        <dbReference type="ARBA" id="ARBA00004251"/>
    </source>
</evidence>
<dbReference type="EMBL" id="CAJOBA010001551">
    <property type="protein sequence ID" value="CAF3602103.1"/>
    <property type="molecule type" value="Genomic_DNA"/>
</dbReference>
<dbReference type="PROSITE" id="PS51550">
    <property type="entry name" value="EPH_LBD"/>
    <property type="match status" value="1"/>
</dbReference>
<keyword evidence="16" id="KW-0325">Glycoprotein</keyword>
<evidence type="ECO:0000256" key="3">
    <source>
        <dbReference type="ARBA" id="ARBA00022475"/>
    </source>
</evidence>
<name>A0A813NQ39_9BILA</name>
<dbReference type="Pfam" id="PF07699">
    <property type="entry name" value="Ephrin_rec_like"/>
    <property type="match status" value="1"/>
</dbReference>
<evidence type="ECO:0000256" key="11">
    <source>
        <dbReference type="ARBA" id="ARBA00022840"/>
    </source>
</evidence>
<dbReference type="PANTHER" id="PTHR46877">
    <property type="entry name" value="EPH RECEPTOR A5"/>
    <property type="match status" value="1"/>
</dbReference>
<dbReference type="Pfam" id="PF14575">
    <property type="entry name" value="EphA2_TM"/>
    <property type="match status" value="1"/>
</dbReference>
<dbReference type="EC" id="2.7.10.1" evidence="2"/>
<dbReference type="AlphaFoldDB" id="A0A813NQ39"/>
<dbReference type="Gene3D" id="1.10.150.50">
    <property type="entry name" value="Transcription Factor, Ets-1"/>
    <property type="match status" value="1"/>
</dbReference>
<keyword evidence="5" id="KW-0808">Transferase</keyword>
<dbReference type="EMBL" id="CAJNOK010001552">
    <property type="protein sequence ID" value="CAF0817987.1"/>
    <property type="molecule type" value="Genomic_DNA"/>
</dbReference>
<keyword evidence="14" id="KW-0829">Tyrosine-protein kinase</keyword>
<keyword evidence="6 21" id="KW-0812">Transmembrane</keyword>
<evidence type="ECO:0000313" key="28">
    <source>
        <dbReference type="EMBL" id="CAF0817987.1"/>
    </source>
</evidence>
<evidence type="ECO:0000256" key="5">
    <source>
        <dbReference type="ARBA" id="ARBA00022679"/>
    </source>
</evidence>
<evidence type="ECO:0000256" key="20">
    <source>
        <dbReference type="PROSITE-ProRule" id="PRU10141"/>
    </source>
</evidence>
<feature type="domain" description="Fibronectin type-III" evidence="25">
    <location>
        <begin position="454"/>
        <end position="542"/>
    </location>
</feature>
<feature type="binding site" evidence="18">
    <location>
        <begin position="657"/>
        <end position="665"/>
    </location>
    <ligand>
        <name>ATP</name>
        <dbReference type="ChEBI" id="CHEBI:30616"/>
    </ligand>
</feature>
<evidence type="ECO:0000256" key="10">
    <source>
        <dbReference type="ARBA" id="ARBA00022777"/>
    </source>
</evidence>
<feature type="signal peptide" evidence="22">
    <location>
        <begin position="1"/>
        <end position="21"/>
    </location>
</feature>
<dbReference type="PIRSF" id="PIRSF000666">
    <property type="entry name" value="TyrPK_ephrin_receptor"/>
    <property type="match status" value="1"/>
</dbReference>
<keyword evidence="8" id="KW-0677">Repeat</keyword>
<dbReference type="EMBL" id="CAJOBC010000010">
    <property type="protein sequence ID" value="CAF3516805.1"/>
    <property type="molecule type" value="Genomic_DNA"/>
</dbReference>
<keyword evidence="19" id="KW-1015">Disulfide bond</keyword>
<evidence type="ECO:0000259" key="24">
    <source>
        <dbReference type="PROSITE" id="PS50105"/>
    </source>
</evidence>
<dbReference type="SMART" id="SM00060">
    <property type="entry name" value="FN3"/>
    <property type="match status" value="2"/>
</dbReference>
<dbReference type="PANTHER" id="PTHR46877:SF14">
    <property type="entry name" value="RECEPTOR PROTEIN-TYROSINE KINASE"/>
    <property type="match status" value="1"/>
</dbReference>
<keyword evidence="9 18" id="KW-0547">Nucleotide-binding</keyword>
<dbReference type="Proteomes" id="UP000677228">
    <property type="component" value="Unassembled WGS sequence"/>
</dbReference>
<evidence type="ECO:0000259" key="25">
    <source>
        <dbReference type="PROSITE" id="PS50853"/>
    </source>
</evidence>
<dbReference type="InterPro" id="IPR016257">
    <property type="entry name" value="Tyr_kinase_ephrin_rcpt"/>
</dbReference>
<dbReference type="InterPro" id="IPR008979">
    <property type="entry name" value="Galactose-bd-like_sf"/>
</dbReference>
<feature type="domain" description="Fibronectin type-III" evidence="25">
    <location>
        <begin position="349"/>
        <end position="450"/>
    </location>
</feature>
<dbReference type="PROSITE" id="PS50853">
    <property type="entry name" value="FN3"/>
    <property type="match status" value="2"/>
</dbReference>
<reference evidence="27" key="1">
    <citation type="submission" date="2021-02" db="EMBL/GenBank/DDBJ databases">
        <authorList>
            <person name="Nowell W R."/>
        </authorList>
    </citation>
    <scope>NUCLEOTIDE SEQUENCE</scope>
</reference>
<dbReference type="SUPFAM" id="SSF47769">
    <property type="entry name" value="SAM/Pointed domain"/>
    <property type="match status" value="1"/>
</dbReference>
<dbReference type="InterPro" id="IPR020635">
    <property type="entry name" value="Tyr_kinase_cat_dom"/>
</dbReference>
<dbReference type="SMART" id="SM00615">
    <property type="entry name" value="EPH_lbd"/>
    <property type="match status" value="1"/>
</dbReference>
<evidence type="ECO:0000256" key="12">
    <source>
        <dbReference type="ARBA" id="ARBA00022989"/>
    </source>
</evidence>
<dbReference type="InterPro" id="IPR003961">
    <property type="entry name" value="FN3_dom"/>
</dbReference>
<evidence type="ECO:0000256" key="18">
    <source>
        <dbReference type="PIRSR" id="PIRSR000666-2"/>
    </source>
</evidence>
<dbReference type="GO" id="GO:0005524">
    <property type="term" value="F:ATP binding"/>
    <property type="evidence" value="ECO:0007669"/>
    <property type="project" value="UniProtKB-UniRule"/>
</dbReference>
<dbReference type="InterPro" id="IPR027936">
    <property type="entry name" value="Eph_TM"/>
</dbReference>
<comment type="caution">
    <text evidence="27">The sequence shown here is derived from an EMBL/GenBank/DDBJ whole genome shotgun (WGS) entry which is preliminary data.</text>
</comment>
<keyword evidence="31" id="KW-1185">Reference proteome</keyword>
<organism evidence="27 31">
    <name type="scientific">Didymodactylos carnosus</name>
    <dbReference type="NCBI Taxonomy" id="1234261"/>
    <lineage>
        <taxon>Eukaryota</taxon>
        <taxon>Metazoa</taxon>
        <taxon>Spiralia</taxon>
        <taxon>Gnathifera</taxon>
        <taxon>Rotifera</taxon>
        <taxon>Eurotatoria</taxon>
        <taxon>Bdelloidea</taxon>
        <taxon>Philodinida</taxon>
        <taxon>Philodinidae</taxon>
        <taxon>Didymodactylos</taxon>
    </lineage>
</organism>
<dbReference type="InterPro" id="IPR013783">
    <property type="entry name" value="Ig-like_fold"/>
</dbReference>
<proteinExistence type="predicted"/>
<accession>A0A813NQ39</accession>
<dbReference type="Proteomes" id="UP000663829">
    <property type="component" value="Unassembled WGS sequence"/>
</dbReference>
<dbReference type="GO" id="GO:0005886">
    <property type="term" value="C:plasma membrane"/>
    <property type="evidence" value="ECO:0007669"/>
    <property type="project" value="UniProtKB-SubCell"/>
</dbReference>
<sequence>MISDLNLIVTFFLYLIQSSRQTKEVVLLDTREARDYLNWEKKTNDADDDTSPNRGWSEMSWNAGMFRLLLSSPPQIFSHQSTLSPSTVWRTQYVCDITSDRKVDNWLRTPLFKREQAKRIEIELGFSVRDCSSFSNPDEIRSCRETFELYIYETDENSNDWNVQSYKLIDIIAGNRFTSSNGDSSLSGMNNNNDPKDVVNVKSRGIAINKKNFYIAFRDQGACISLLYVKIYYRLCEEKIISLVRFPETATGAHLTDIEQRDGLCIDNTQMVYKPIGMCKGNGEWTFQEASLRESCLCRDGYEFDRISGECKACAIGKFKNSLGNEMCYECPLNSHTINNGSSYCSPTEPQNLTVEEIDQASVKISWKRTAVDLSHIVYRIECNRIIDGHSTPCESYINYYPNRTFLNGTNVWLTGLDPDTSYHIEVFSEQWSTRLTSKAVDVSFTTKRSIPKIIRDIAVYRLNLNTILLTWAKNDFDFYELRYWTNSDINNNEKILITCKDNNFTLTTTLLNTNYTFQIRGRARNGWGPYTHPKTITIESIDALTSSQTALSAAASRFVENKNVMVGGPIIILLLLVVVIMLGIIYTRRRSCRLKTASDCESLDYQKRQGAAPLWNPTSASSKTYIDPHTYEDPTKAVKDFARELDPNLIVIEAVIGGGEFGDVCRGKLRKVNGRDVTVAIKTLKQGATEKTRLDFLSEASIMGQFDDDNVIYLEGVVTKHHPIMIVTEYMENGSLDTFLRLNEGKAKLDVVQLTRMLRGIGSGMKYLSDMKYVHRDLAARNILVNKDLICKVADFGLSREVDGDTYTTRGGKIPVRWTAIEAIDYRKFTSNSDVWSYGVLCWEMISFGERPFWNWSNQDVIKAIKKGYRLPPPMGCPDALYKLMLDCWKDDYLDRPKFEQIVGILSNLIQTPNKLLLLAKQTFVFIINPDQPNFAQITSIDEWLHSLQLDHYIKQFKSYGYMNLSQICHFTQRDLIDIGLTINFDQHKILDTLKKVRSNLELTVGKTSEGYLV</sequence>
<dbReference type="Pfam" id="PF01404">
    <property type="entry name" value="Ephrin_lbd"/>
    <property type="match status" value="1"/>
</dbReference>
<keyword evidence="13 21" id="KW-0472">Membrane</keyword>
<dbReference type="SUPFAM" id="SSF56112">
    <property type="entry name" value="Protein kinase-like (PK-like)"/>
    <property type="match status" value="1"/>
</dbReference>
<keyword evidence="12 21" id="KW-1133">Transmembrane helix</keyword>
<dbReference type="PROSITE" id="PS50105">
    <property type="entry name" value="SAM_DOMAIN"/>
    <property type="match status" value="1"/>
</dbReference>
<protein>
    <recommendedName>
        <fullName evidence="2">receptor protein-tyrosine kinase</fullName>
        <ecNumber evidence="2">2.7.10.1</ecNumber>
    </recommendedName>
</protein>
<feature type="binding site" evidence="18 20">
    <location>
        <position position="683"/>
    </location>
    <ligand>
        <name>ATP</name>
        <dbReference type="ChEBI" id="CHEBI:30616"/>
    </ligand>
</feature>
<evidence type="ECO:0000259" key="26">
    <source>
        <dbReference type="PROSITE" id="PS51550"/>
    </source>
</evidence>
<dbReference type="Gene3D" id="3.30.200.20">
    <property type="entry name" value="Phosphorylase Kinase, domain 1"/>
    <property type="match status" value="1"/>
</dbReference>
<evidence type="ECO:0000256" key="9">
    <source>
        <dbReference type="ARBA" id="ARBA00022741"/>
    </source>
</evidence>
<evidence type="ECO:0000256" key="6">
    <source>
        <dbReference type="ARBA" id="ARBA00022692"/>
    </source>
</evidence>
<evidence type="ECO:0000256" key="21">
    <source>
        <dbReference type="SAM" id="Phobius"/>
    </source>
</evidence>
<evidence type="ECO:0000256" key="7">
    <source>
        <dbReference type="ARBA" id="ARBA00022729"/>
    </source>
</evidence>